<feature type="region of interest" description="Disordered" evidence="1">
    <location>
        <begin position="233"/>
        <end position="252"/>
    </location>
</feature>
<dbReference type="ExpressionAtlas" id="A0A317YGK6">
    <property type="expression patterns" value="baseline"/>
</dbReference>
<feature type="compositionally biased region" description="Low complexity" evidence="1">
    <location>
        <begin position="88"/>
        <end position="98"/>
    </location>
</feature>
<evidence type="ECO:0000256" key="1">
    <source>
        <dbReference type="SAM" id="MobiDB-lite"/>
    </source>
</evidence>
<dbReference type="EMBL" id="NCVQ01000001">
    <property type="protein sequence ID" value="PWZ57797.1"/>
    <property type="molecule type" value="Genomic_DNA"/>
</dbReference>
<proteinExistence type="predicted"/>
<accession>A0A317YGK6</accession>
<organism evidence="3">
    <name type="scientific">Zea mays</name>
    <name type="common">Maize</name>
    <dbReference type="NCBI Taxonomy" id="4577"/>
    <lineage>
        <taxon>Eukaryota</taxon>
        <taxon>Viridiplantae</taxon>
        <taxon>Streptophyta</taxon>
        <taxon>Embryophyta</taxon>
        <taxon>Tracheophyta</taxon>
        <taxon>Spermatophyta</taxon>
        <taxon>Magnoliopsida</taxon>
        <taxon>Liliopsida</taxon>
        <taxon>Poales</taxon>
        <taxon>Poaceae</taxon>
        <taxon>PACMAD clade</taxon>
        <taxon>Panicoideae</taxon>
        <taxon>Andropogonodae</taxon>
        <taxon>Andropogoneae</taxon>
        <taxon>Tripsacinae</taxon>
        <taxon>Zea</taxon>
    </lineage>
</organism>
<sequence>MLRQPSSRSHRSKKLRASHGFQAFLLVAVAVWIVYQLTHPFGERRRHVAVEETSGSSNDDAEPARRRLGRMGFVRFPGHASVDDNDIAAGARSWSGGSSDDDLSGKAGDGEGGEEGPEADGDDADDGLAVAADEEDDGMDFQSRDGRRDDDPKAVHGGTHQNGLNISGVAKVNGTGTVLDGAAVLLPEATGGAADGTALTLTASAKNDSSVVGTALLRGTGSAGELLANSFAVGAPGEEKPANKTQKAGTFR</sequence>
<reference evidence="3" key="1">
    <citation type="journal article" date="2018" name="Nat. Genet.">
        <title>Extensive intraspecific gene order and gene structural variations between Mo17 and other maize genomes.</title>
        <authorList>
            <person name="Sun S."/>
            <person name="Zhou Y."/>
            <person name="Chen J."/>
            <person name="Shi J."/>
            <person name="Zhao H."/>
            <person name="Zhao H."/>
            <person name="Song W."/>
            <person name="Zhang M."/>
            <person name="Cui Y."/>
            <person name="Dong X."/>
            <person name="Liu H."/>
            <person name="Ma X."/>
            <person name="Jiao Y."/>
            <person name="Wang B."/>
            <person name="Wei X."/>
            <person name="Stein J.C."/>
            <person name="Glaubitz J.C."/>
            <person name="Lu F."/>
            <person name="Yu G."/>
            <person name="Liang C."/>
            <person name="Fengler K."/>
            <person name="Li B."/>
            <person name="Rafalski A."/>
            <person name="Schnable P.S."/>
            <person name="Ware D.H."/>
            <person name="Buckler E.S."/>
            <person name="Lai J."/>
        </authorList>
    </citation>
    <scope>NUCLEOTIDE SEQUENCE [LARGE SCALE GENOMIC DNA]</scope>
    <source>
        <tissue evidence="3">Seedling</tissue>
    </source>
</reference>
<name>A0A317YGK6_MAIZE</name>
<protein>
    <recommendedName>
        <fullName evidence="4">Transmembrane protein</fullName>
    </recommendedName>
</protein>
<feature type="compositionally biased region" description="Polar residues" evidence="1">
    <location>
        <begin position="243"/>
        <end position="252"/>
    </location>
</feature>
<dbReference type="AlphaFoldDB" id="A0A317YGK6"/>
<dbReference type="PANTHER" id="PTHR33700">
    <property type="entry name" value="MYB-LIKE PROTEIN X"/>
    <property type="match status" value="1"/>
</dbReference>
<feature type="compositionally biased region" description="Acidic residues" evidence="1">
    <location>
        <begin position="111"/>
        <end position="139"/>
    </location>
</feature>
<keyword evidence="2" id="KW-0472">Membrane</keyword>
<feature type="compositionally biased region" description="Basic and acidic residues" evidence="1">
    <location>
        <begin position="142"/>
        <end position="154"/>
    </location>
</feature>
<gene>
    <name evidence="3" type="ORF">Zm00014a_030028</name>
</gene>
<evidence type="ECO:0000256" key="2">
    <source>
        <dbReference type="SAM" id="Phobius"/>
    </source>
</evidence>
<evidence type="ECO:0000313" key="3">
    <source>
        <dbReference type="EMBL" id="PWZ57797.1"/>
    </source>
</evidence>
<comment type="caution">
    <text evidence="3">The sequence shown here is derived from an EMBL/GenBank/DDBJ whole genome shotgun (WGS) entry which is preliminary data.</text>
</comment>
<dbReference type="PANTHER" id="PTHR33700:SF4">
    <property type="entry name" value="MYB-LIKE PROTEIN X"/>
    <property type="match status" value="1"/>
</dbReference>
<dbReference type="Proteomes" id="UP000251960">
    <property type="component" value="Chromosome 1"/>
</dbReference>
<keyword evidence="2" id="KW-1133">Transmembrane helix</keyword>
<keyword evidence="2" id="KW-0812">Transmembrane</keyword>
<feature type="transmembrane region" description="Helical" evidence="2">
    <location>
        <begin position="21"/>
        <end position="38"/>
    </location>
</feature>
<feature type="region of interest" description="Disordered" evidence="1">
    <location>
        <begin position="82"/>
        <end position="165"/>
    </location>
</feature>
<evidence type="ECO:0008006" key="4">
    <source>
        <dbReference type="Google" id="ProtNLM"/>
    </source>
</evidence>